<dbReference type="AlphaFoldDB" id="A4BSR7"/>
<dbReference type="eggNOG" id="COG0500">
    <property type="taxonomic scope" value="Bacteria"/>
</dbReference>
<dbReference type="EMBL" id="AAOF01000011">
    <property type="protein sequence ID" value="EAR21161.1"/>
    <property type="molecule type" value="Genomic_DNA"/>
</dbReference>
<dbReference type="Proteomes" id="UP000003374">
    <property type="component" value="Unassembled WGS sequence"/>
</dbReference>
<sequence>MAAKRNLSNLIVFRNSQGLQARGSLLKLSRTTLIFEVYNPYSIVQLSEVLEDMEIRSGERIVYSGRAVVTNLVNTGLMLIISARLVDAWSDLRGLIGDDRRIQQEVVSFIEDWQDSHRIRPSYQLSVSRIRSFLTELHRWLEHVDIEGDPADAASNTEEKRELLASLTKPLLPRLSEMFERFEEVAAEVSDEERTTHSRYVQRDLHPLLMRAPFVHRAYHKPLGYAGDYEMVNMMLREPQEGPTIYAQLINTLYLDTGPAQAHRNRIDILADWLQERVRKTLEHREQPRILNIGCGPAIELQQLIRSEPLMAQCRIKLVDFSEQTLAYTKGKLDEASQVNGIRPEIEYSHDSVHKLLKRASQKREEEDYTEAFDIVYCAGLFDYLSDRVCTRLLSLFCQWSCPDSEILATNVHPSNPTRYWMEYLLEWYLIYRDERQMLKISEDLGRREVFVDETGINVFLKIFKEVDADSDGH</sequence>
<reference evidence="2 3" key="1">
    <citation type="submission" date="2006-02" db="EMBL/GenBank/DDBJ databases">
        <authorList>
            <person name="Waterbury J."/>
            <person name="Ferriera S."/>
            <person name="Johnson J."/>
            <person name="Kravitz S."/>
            <person name="Halpern A."/>
            <person name="Remington K."/>
            <person name="Beeson K."/>
            <person name="Tran B."/>
            <person name="Rogers Y.-H."/>
            <person name="Friedman R."/>
            <person name="Venter J.C."/>
        </authorList>
    </citation>
    <scope>NUCLEOTIDE SEQUENCE [LARGE SCALE GENOMIC DNA]</scope>
    <source>
        <strain evidence="2 3">Nb-231</strain>
    </source>
</reference>
<dbReference type="STRING" id="314278.NB231_00530"/>
<comment type="caution">
    <text evidence="2">The sequence shown here is derived from an EMBL/GenBank/DDBJ whole genome shotgun (WGS) entry which is preliminary data.</text>
</comment>
<name>A4BSR7_9GAMM</name>
<protein>
    <submittedName>
        <fullName evidence="2">Regulatory protein</fullName>
    </submittedName>
</protein>
<gene>
    <name evidence="2" type="ORF">NB231_00530</name>
</gene>
<evidence type="ECO:0000259" key="1">
    <source>
        <dbReference type="PROSITE" id="PS50222"/>
    </source>
</evidence>
<dbReference type="GO" id="GO:0005509">
    <property type="term" value="F:calcium ion binding"/>
    <property type="evidence" value="ECO:0007669"/>
    <property type="project" value="InterPro"/>
</dbReference>
<dbReference type="InterPro" id="IPR002048">
    <property type="entry name" value="EF_hand_dom"/>
</dbReference>
<dbReference type="OrthoDB" id="9811915at2"/>
<proteinExistence type="predicted"/>
<dbReference type="RefSeq" id="WP_004998736.1">
    <property type="nucleotide sequence ID" value="NZ_CH672427.1"/>
</dbReference>
<dbReference type="SUPFAM" id="SSF53335">
    <property type="entry name" value="S-adenosyl-L-methionine-dependent methyltransferases"/>
    <property type="match status" value="1"/>
</dbReference>
<organism evidence="2 3">
    <name type="scientific">Nitrococcus mobilis Nb-231</name>
    <dbReference type="NCBI Taxonomy" id="314278"/>
    <lineage>
        <taxon>Bacteria</taxon>
        <taxon>Pseudomonadati</taxon>
        <taxon>Pseudomonadota</taxon>
        <taxon>Gammaproteobacteria</taxon>
        <taxon>Chromatiales</taxon>
        <taxon>Ectothiorhodospiraceae</taxon>
        <taxon>Nitrococcus</taxon>
    </lineage>
</organism>
<dbReference type="PROSITE" id="PS50222">
    <property type="entry name" value="EF_HAND_2"/>
    <property type="match status" value="1"/>
</dbReference>
<evidence type="ECO:0000313" key="2">
    <source>
        <dbReference type="EMBL" id="EAR21161.1"/>
    </source>
</evidence>
<dbReference type="HOGENOM" id="CLU_045659_0_0_6"/>
<feature type="domain" description="EF-hand" evidence="1">
    <location>
        <begin position="455"/>
        <end position="474"/>
    </location>
</feature>
<dbReference type="Gene3D" id="3.40.50.150">
    <property type="entry name" value="Vaccinia Virus protein VP39"/>
    <property type="match status" value="1"/>
</dbReference>
<evidence type="ECO:0000313" key="3">
    <source>
        <dbReference type="Proteomes" id="UP000003374"/>
    </source>
</evidence>
<keyword evidence="3" id="KW-1185">Reference proteome</keyword>
<dbReference type="InterPro" id="IPR029063">
    <property type="entry name" value="SAM-dependent_MTases_sf"/>
</dbReference>
<accession>A4BSR7</accession>